<accession>A0ABU2CV53</accession>
<evidence type="ECO:0008006" key="4">
    <source>
        <dbReference type="Google" id="ProtNLM"/>
    </source>
</evidence>
<sequence>MPLPQPNQVWPPKALTAIRPKLEEWDAWYQGDPGTLTRVYTGRDGSASPKVRPSQNAGGVVGALSRFWWGRPVKDLTQQRRAQIHLPIAADLARVSADLLYSEPPRLTIGDEGAKPGQGKVKKSTPTQDRLLEYVDDGFHEVLATGAEVGAALGGRYHRVTWDQDILQRPFLTTVDADAAWPEFRWGRLVGVTFWHVVADDGKTVRRHLERHELDGQGIGITLHGLYEGTTDNLGRLIPLDKDDATKPLAQLVDGDGAIVAGRTPGLAVAYTPNQTPSRVWRSDPIGKNLGRSDYDQCEPFFDAADEAYSSLMRDVRLAKARIIVPSYMLDSNGVGRGTSFDGDREVYEGVNVPPSEEGSRAEITPQQFDIRVEEHLAVIDDQVQRIISTAGYSAQTLSDGFEGGGTMTATEVQARERRSYLTRDRKIRHERPALLHLVRKMLDVDTAVFSTPELDGTELRASFADTVQDSALVMAQTVQALETARAASTETKVRMMHPDWEPEMVKAEVALILSETGAPLADPFAIGQQEEPEPTPEG</sequence>
<protein>
    <recommendedName>
        <fullName evidence="4">SPP1 Gp6-like portal protein</fullName>
    </recommendedName>
</protein>
<evidence type="ECO:0000313" key="3">
    <source>
        <dbReference type="Proteomes" id="UP001183585"/>
    </source>
</evidence>
<evidence type="ECO:0000256" key="1">
    <source>
        <dbReference type="SAM" id="MobiDB-lite"/>
    </source>
</evidence>
<proteinExistence type="predicted"/>
<dbReference type="InterPro" id="IPR021145">
    <property type="entry name" value="Portal_protein_SPP1_Gp6-like"/>
</dbReference>
<evidence type="ECO:0000313" key="2">
    <source>
        <dbReference type="EMBL" id="MDR7385221.1"/>
    </source>
</evidence>
<reference evidence="2 3" key="1">
    <citation type="submission" date="2023-07" db="EMBL/GenBank/DDBJ databases">
        <title>Sequencing the genomes of 1000 actinobacteria strains.</title>
        <authorList>
            <person name="Klenk H.-P."/>
        </authorList>
    </citation>
    <scope>NUCLEOTIDE SEQUENCE [LARGE SCALE GENOMIC DNA]</scope>
    <source>
        <strain evidence="2 3">DSM 45554</strain>
    </source>
</reference>
<gene>
    <name evidence="2" type="ORF">J2S48_004736</name>
</gene>
<dbReference type="RefSeq" id="WP_274997241.1">
    <property type="nucleotide sequence ID" value="NZ_JAJQQP010000015.1"/>
</dbReference>
<keyword evidence="3" id="KW-1185">Reference proteome</keyword>
<dbReference type="Proteomes" id="UP001183585">
    <property type="component" value="Unassembled WGS sequence"/>
</dbReference>
<feature type="region of interest" description="Disordered" evidence="1">
    <location>
        <begin position="107"/>
        <end position="126"/>
    </location>
</feature>
<name>A0ABU2CV53_9MICO</name>
<organism evidence="2 3">
    <name type="scientific">Promicromonospora iranensis</name>
    <dbReference type="NCBI Taxonomy" id="1105144"/>
    <lineage>
        <taxon>Bacteria</taxon>
        <taxon>Bacillati</taxon>
        <taxon>Actinomycetota</taxon>
        <taxon>Actinomycetes</taxon>
        <taxon>Micrococcales</taxon>
        <taxon>Promicromonosporaceae</taxon>
        <taxon>Promicromonospora</taxon>
    </lineage>
</organism>
<dbReference type="Pfam" id="PF05133">
    <property type="entry name" value="SPP1_portal"/>
    <property type="match status" value="1"/>
</dbReference>
<comment type="caution">
    <text evidence="2">The sequence shown here is derived from an EMBL/GenBank/DDBJ whole genome shotgun (WGS) entry which is preliminary data.</text>
</comment>
<dbReference type="EMBL" id="JAVDYE010000001">
    <property type="protein sequence ID" value="MDR7385221.1"/>
    <property type="molecule type" value="Genomic_DNA"/>
</dbReference>